<evidence type="ECO:0000313" key="1">
    <source>
        <dbReference type="EMBL" id="JAP33898.1"/>
    </source>
</evidence>
<name>A0A0V0ING7_SOLCH</name>
<dbReference type="EMBL" id="GEDG01004532">
    <property type="protein sequence ID" value="JAP33898.1"/>
    <property type="molecule type" value="Transcribed_RNA"/>
</dbReference>
<organism evidence="1">
    <name type="scientific">Solanum chacoense</name>
    <name type="common">Chaco potato</name>
    <dbReference type="NCBI Taxonomy" id="4108"/>
    <lineage>
        <taxon>Eukaryota</taxon>
        <taxon>Viridiplantae</taxon>
        <taxon>Streptophyta</taxon>
        <taxon>Embryophyta</taxon>
        <taxon>Tracheophyta</taxon>
        <taxon>Spermatophyta</taxon>
        <taxon>Magnoliopsida</taxon>
        <taxon>eudicotyledons</taxon>
        <taxon>Gunneridae</taxon>
        <taxon>Pentapetalae</taxon>
        <taxon>asterids</taxon>
        <taxon>lamiids</taxon>
        <taxon>Solanales</taxon>
        <taxon>Solanaceae</taxon>
        <taxon>Solanoideae</taxon>
        <taxon>Solaneae</taxon>
        <taxon>Solanum</taxon>
    </lineage>
</organism>
<reference evidence="1" key="1">
    <citation type="submission" date="2015-12" db="EMBL/GenBank/DDBJ databases">
        <title>Gene expression during late stages of embryo sac development: a critical building block for successful pollen-pistil interactions.</title>
        <authorList>
            <person name="Liu Y."/>
            <person name="Joly V."/>
            <person name="Sabar M."/>
            <person name="Matton D.P."/>
        </authorList>
    </citation>
    <scope>NUCLEOTIDE SEQUENCE</scope>
</reference>
<protein>
    <submittedName>
        <fullName evidence="1">Putative ovule protein</fullName>
    </submittedName>
</protein>
<accession>A0A0V0ING7</accession>
<sequence length="95" mass="10765">MDVLLFYSSLKPMFNLFVASLKPLSKSFLGYGLSFKEFLALVIRCCCSFSLLDIYSFIYCYGLLLHSNLIIENCELTAQSLFSIAYGCFDIILSL</sequence>
<proteinExistence type="predicted"/>
<dbReference type="AlphaFoldDB" id="A0A0V0ING7"/>